<proteinExistence type="predicted"/>
<gene>
    <name evidence="1" type="ORF">RRG08_026786</name>
</gene>
<comment type="caution">
    <text evidence="1">The sequence shown here is derived from an EMBL/GenBank/DDBJ whole genome shotgun (WGS) entry which is preliminary data.</text>
</comment>
<organism evidence="1 2">
    <name type="scientific">Elysia crispata</name>
    <name type="common">lettuce slug</name>
    <dbReference type="NCBI Taxonomy" id="231223"/>
    <lineage>
        <taxon>Eukaryota</taxon>
        <taxon>Metazoa</taxon>
        <taxon>Spiralia</taxon>
        <taxon>Lophotrochozoa</taxon>
        <taxon>Mollusca</taxon>
        <taxon>Gastropoda</taxon>
        <taxon>Heterobranchia</taxon>
        <taxon>Euthyneura</taxon>
        <taxon>Panpulmonata</taxon>
        <taxon>Sacoglossa</taxon>
        <taxon>Placobranchoidea</taxon>
        <taxon>Plakobranchidae</taxon>
        <taxon>Elysia</taxon>
    </lineage>
</organism>
<keyword evidence="2" id="KW-1185">Reference proteome</keyword>
<accession>A0AAE1AQ89</accession>
<sequence length="73" mass="8552">MDATTELSKILELNKTKEELGHLRPDDSMRDEYHLKDLEFDSVSLEFLLFSKYLIVGSSMQHKKTEDHVLLKN</sequence>
<name>A0AAE1AQ89_9GAST</name>
<evidence type="ECO:0000313" key="1">
    <source>
        <dbReference type="EMBL" id="KAK3791883.1"/>
    </source>
</evidence>
<protein>
    <submittedName>
        <fullName evidence="1">Uncharacterized protein</fullName>
    </submittedName>
</protein>
<dbReference type="AlphaFoldDB" id="A0AAE1AQ89"/>
<reference evidence="1" key="1">
    <citation type="journal article" date="2023" name="G3 (Bethesda)">
        <title>A reference genome for the long-term kleptoplast-retaining sea slug Elysia crispata morphotype clarki.</title>
        <authorList>
            <person name="Eastman K.E."/>
            <person name="Pendleton A.L."/>
            <person name="Shaikh M.A."/>
            <person name="Suttiyut T."/>
            <person name="Ogas R."/>
            <person name="Tomko P."/>
            <person name="Gavelis G."/>
            <person name="Widhalm J.R."/>
            <person name="Wisecaver J.H."/>
        </authorList>
    </citation>
    <scope>NUCLEOTIDE SEQUENCE</scope>
    <source>
        <strain evidence="1">ECLA1</strain>
    </source>
</reference>
<evidence type="ECO:0000313" key="2">
    <source>
        <dbReference type="Proteomes" id="UP001283361"/>
    </source>
</evidence>
<dbReference type="EMBL" id="JAWDGP010001428">
    <property type="protein sequence ID" value="KAK3791883.1"/>
    <property type="molecule type" value="Genomic_DNA"/>
</dbReference>
<dbReference type="Proteomes" id="UP001283361">
    <property type="component" value="Unassembled WGS sequence"/>
</dbReference>